<protein>
    <submittedName>
        <fullName evidence="1">Uncharacterized protein</fullName>
    </submittedName>
</protein>
<evidence type="ECO:0000313" key="1">
    <source>
        <dbReference type="EMBL" id="MBC5634960.1"/>
    </source>
</evidence>
<dbReference type="EMBL" id="JACOOJ010000060">
    <property type="protein sequence ID" value="MBC5634960.1"/>
    <property type="molecule type" value="Genomic_DNA"/>
</dbReference>
<name>A0ABR7DU79_9BACT</name>
<gene>
    <name evidence="1" type="ORF">H8S65_19665</name>
</gene>
<dbReference type="RefSeq" id="WP_186931522.1">
    <property type="nucleotide sequence ID" value="NZ_JACOOJ010000060.1"/>
</dbReference>
<organism evidence="1 2">
    <name type="scientific">Parabacteroides hominis</name>
    <dbReference type="NCBI Taxonomy" id="2763057"/>
    <lineage>
        <taxon>Bacteria</taxon>
        <taxon>Pseudomonadati</taxon>
        <taxon>Bacteroidota</taxon>
        <taxon>Bacteroidia</taxon>
        <taxon>Bacteroidales</taxon>
        <taxon>Tannerellaceae</taxon>
        <taxon>Parabacteroides</taxon>
    </lineage>
</organism>
<reference evidence="1 2" key="1">
    <citation type="submission" date="2020-08" db="EMBL/GenBank/DDBJ databases">
        <title>Genome public.</title>
        <authorList>
            <person name="Liu C."/>
            <person name="Sun Q."/>
        </authorList>
    </citation>
    <scope>NUCLEOTIDE SEQUENCE [LARGE SCALE GENOMIC DNA]</scope>
    <source>
        <strain evidence="1 2">NSJ-79</strain>
    </source>
</reference>
<sequence>MTEKIGYSEENSYKAINSYHPAKKRDYQDICITFLLFAATTLPDVHRFGQQAEGFIYLRTDGFLLVAYSVYRFLVGTAAIDYNNPRLIYILFRVKFRNDLI</sequence>
<keyword evidence="2" id="KW-1185">Reference proteome</keyword>
<proteinExistence type="predicted"/>
<accession>A0ABR7DU79</accession>
<dbReference type="Proteomes" id="UP000651475">
    <property type="component" value="Unassembled WGS sequence"/>
</dbReference>
<evidence type="ECO:0000313" key="2">
    <source>
        <dbReference type="Proteomes" id="UP000651475"/>
    </source>
</evidence>
<comment type="caution">
    <text evidence="1">The sequence shown here is derived from an EMBL/GenBank/DDBJ whole genome shotgun (WGS) entry which is preliminary data.</text>
</comment>